<sequence length="39" mass="4400">MTRRLLLFLEKSDSQSVSLGQRILRTETAVPLLIGRLMG</sequence>
<dbReference type="Pfam" id="PF04452">
    <property type="entry name" value="Methyltrans_RNA"/>
    <property type="match status" value="1"/>
</dbReference>
<keyword evidence="2" id="KW-0808">Transferase</keyword>
<dbReference type="InterPro" id="IPR046886">
    <property type="entry name" value="RsmE_MTase_dom"/>
</dbReference>
<name>A0A345PB16_9GAMM</name>
<keyword evidence="5" id="KW-1185">Reference proteome</keyword>
<feature type="domain" description="Ribosomal RNA small subunit methyltransferase E methyltransferase" evidence="3">
    <location>
        <begin position="9"/>
        <end position="37"/>
    </location>
</feature>
<evidence type="ECO:0000259" key="3">
    <source>
        <dbReference type="Pfam" id="PF04452"/>
    </source>
</evidence>
<dbReference type="Proteomes" id="UP000253940">
    <property type="component" value="Chromosome"/>
</dbReference>
<dbReference type="GO" id="GO:0008168">
    <property type="term" value="F:methyltransferase activity"/>
    <property type="evidence" value="ECO:0007669"/>
    <property type="project" value="UniProtKB-KW"/>
</dbReference>
<reference evidence="4 5" key="1">
    <citation type="submission" date="2018-07" db="EMBL/GenBank/DDBJ databases">
        <title>Genome sequencing of Moraxellaceae gen. HYN0046.</title>
        <authorList>
            <person name="Kim M."/>
            <person name="Yi H."/>
        </authorList>
    </citation>
    <scope>NUCLEOTIDE SEQUENCE [LARGE SCALE GENOMIC DNA]</scope>
    <source>
        <strain evidence="4 5">HYN0046</strain>
    </source>
</reference>
<dbReference type="InterPro" id="IPR029026">
    <property type="entry name" value="tRNA_m1G_MTases_N"/>
</dbReference>
<dbReference type="Gene3D" id="3.40.1280.10">
    <property type="match status" value="1"/>
</dbReference>
<accession>A0A345PB16</accession>
<gene>
    <name evidence="4" type="ORF">HYN46_02500</name>
</gene>
<organism evidence="4 5">
    <name type="scientific">Aquirhabdus parva</name>
    <dbReference type="NCBI Taxonomy" id="2283318"/>
    <lineage>
        <taxon>Bacteria</taxon>
        <taxon>Pseudomonadati</taxon>
        <taxon>Pseudomonadota</taxon>
        <taxon>Gammaproteobacteria</taxon>
        <taxon>Moraxellales</taxon>
        <taxon>Moraxellaceae</taxon>
        <taxon>Aquirhabdus</taxon>
    </lineage>
</organism>
<protein>
    <recommendedName>
        <fullName evidence="3">Ribosomal RNA small subunit methyltransferase E methyltransferase domain-containing protein</fullName>
    </recommendedName>
</protein>
<evidence type="ECO:0000256" key="1">
    <source>
        <dbReference type="ARBA" id="ARBA00022603"/>
    </source>
</evidence>
<dbReference type="OrthoDB" id="9815641at2"/>
<proteinExistence type="predicted"/>
<dbReference type="GO" id="GO:0032259">
    <property type="term" value="P:methylation"/>
    <property type="evidence" value="ECO:0007669"/>
    <property type="project" value="UniProtKB-KW"/>
</dbReference>
<dbReference type="KEGG" id="mbah:HYN46_02500"/>
<dbReference type="EMBL" id="CP031222">
    <property type="protein sequence ID" value="AXI04475.1"/>
    <property type="molecule type" value="Genomic_DNA"/>
</dbReference>
<dbReference type="AlphaFoldDB" id="A0A345PB16"/>
<dbReference type="RefSeq" id="WP_114900539.1">
    <property type="nucleotide sequence ID" value="NZ_CP031222.1"/>
</dbReference>
<evidence type="ECO:0000256" key="2">
    <source>
        <dbReference type="ARBA" id="ARBA00022679"/>
    </source>
</evidence>
<dbReference type="SUPFAM" id="SSF75217">
    <property type="entry name" value="alpha/beta knot"/>
    <property type="match status" value="1"/>
</dbReference>
<keyword evidence="1" id="KW-0489">Methyltransferase</keyword>
<evidence type="ECO:0000313" key="4">
    <source>
        <dbReference type="EMBL" id="AXI04475.1"/>
    </source>
</evidence>
<evidence type="ECO:0000313" key="5">
    <source>
        <dbReference type="Proteomes" id="UP000253940"/>
    </source>
</evidence>
<dbReference type="InterPro" id="IPR029028">
    <property type="entry name" value="Alpha/beta_knot_MTases"/>
</dbReference>